<keyword evidence="1 5" id="KW-0328">Glycosyltransferase</keyword>
<dbReference type="Pfam" id="PF00644">
    <property type="entry name" value="PARP"/>
    <property type="match status" value="1"/>
</dbReference>
<dbReference type="GO" id="GO:0003950">
    <property type="term" value="F:NAD+ poly-ADP-ribosyltransferase activity"/>
    <property type="evidence" value="ECO:0007669"/>
    <property type="project" value="UniProtKB-UniRule"/>
</dbReference>
<evidence type="ECO:0000313" key="8">
    <source>
        <dbReference type="Proteomes" id="UP000244855"/>
    </source>
</evidence>
<evidence type="ECO:0000256" key="3">
    <source>
        <dbReference type="ARBA" id="ARBA00022695"/>
    </source>
</evidence>
<feature type="domain" description="PARP catalytic" evidence="6">
    <location>
        <begin position="1199"/>
        <end position="1414"/>
    </location>
</feature>
<dbReference type="GO" id="GO:0016779">
    <property type="term" value="F:nucleotidyltransferase activity"/>
    <property type="evidence" value="ECO:0007669"/>
    <property type="project" value="UniProtKB-KW"/>
</dbReference>
<proteinExistence type="predicted"/>
<dbReference type="SUPFAM" id="SSF56399">
    <property type="entry name" value="ADP-ribosylation"/>
    <property type="match status" value="1"/>
</dbReference>
<dbReference type="InterPro" id="IPR012317">
    <property type="entry name" value="Poly(ADP-ribose)pol_cat_dom"/>
</dbReference>
<dbReference type="OrthoDB" id="109543at2759"/>
<dbReference type="Gene3D" id="3.90.228.10">
    <property type="match status" value="1"/>
</dbReference>
<keyword evidence="3" id="KW-0548">Nucleotidyltransferase</keyword>
<keyword evidence="8" id="KW-1185">Reference proteome</keyword>
<dbReference type="EC" id="2.4.2.-" evidence="5"/>
<evidence type="ECO:0000256" key="4">
    <source>
        <dbReference type="ARBA" id="ARBA00023027"/>
    </source>
</evidence>
<organism evidence="7 8">
    <name type="scientific">Periconia macrospinosa</name>
    <dbReference type="NCBI Taxonomy" id="97972"/>
    <lineage>
        <taxon>Eukaryota</taxon>
        <taxon>Fungi</taxon>
        <taxon>Dikarya</taxon>
        <taxon>Ascomycota</taxon>
        <taxon>Pezizomycotina</taxon>
        <taxon>Dothideomycetes</taxon>
        <taxon>Pleosporomycetidae</taxon>
        <taxon>Pleosporales</taxon>
        <taxon>Massarineae</taxon>
        <taxon>Periconiaceae</taxon>
        <taxon>Periconia</taxon>
    </lineage>
</organism>
<dbReference type="Proteomes" id="UP000244855">
    <property type="component" value="Unassembled WGS sequence"/>
</dbReference>
<evidence type="ECO:0000256" key="2">
    <source>
        <dbReference type="ARBA" id="ARBA00022679"/>
    </source>
</evidence>
<evidence type="ECO:0000313" key="7">
    <source>
        <dbReference type="EMBL" id="PVI08613.1"/>
    </source>
</evidence>
<keyword evidence="4 5" id="KW-0520">NAD</keyword>
<dbReference type="InterPro" id="IPR051838">
    <property type="entry name" value="ARTD_PARP"/>
</dbReference>
<dbReference type="EMBL" id="KZ805300">
    <property type="protein sequence ID" value="PVI08613.1"/>
    <property type="molecule type" value="Genomic_DNA"/>
</dbReference>
<evidence type="ECO:0000259" key="6">
    <source>
        <dbReference type="PROSITE" id="PS51059"/>
    </source>
</evidence>
<reference evidence="7 8" key="1">
    <citation type="journal article" date="2018" name="Sci. Rep.">
        <title>Comparative genomics provides insights into the lifestyle and reveals functional heterogeneity of dark septate endophytic fungi.</title>
        <authorList>
            <person name="Knapp D.G."/>
            <person name="Nemeth J.B."/>
            <person name="Barry K."/>
            <person name="Hainaut M."/>
            <person name="Henrissat B."/>
            <person name="Johnson J."/>
            <person name="Kuo A."/>
            <person name="Lim J.H.P."/>
            <person name="Lipzen A."/>
            <person name="Nolan M."/>
            <person name="Ohm R.A."/>
            <person name="Tamas L."/>
            <person name="Grigoriev I.V."/>
            <person name="Spatafora J.W."/>
            <person name="Nagy L.G."/>
            <person name="Kovacs G.M."/>
        </authorList>
    </citation>
    <scope>NUCLEOTIDE SEQUENCE [LARGE SCALE GENOMIC DNA]</scope>
    <source>
        <strain evidence="7 8">DSE2036</strain>
    </source>
</reference>
<sequence>MTTTIHAPFEIPTDTGLRLPSWSKKAIFSRQTPREQWHESLTTTAGSLRPSDPLFPWTSLRKHTDQYLKRKGKMSPVETEAKLAALIEEHQAKDVAIAACAHVMSPSSLRALLNVELCVAPVSYLGLDTYLQSLVAMNFYSTQVASVIEAQCAKTLLPYAIRGNAAAGTYLEGICTLLQTLEIVNADYLAGFEVIARRAVRDFAMQLEGMRLRCDWVAAYNAVAWMQKMASEGSSNTKGKSVRLTPEMLLDGQFPSWRIWAAWKPELARLMLMQDVETGKRGVLVDHMMLEGPDFFTGTGRCLRDGMVLQYEGVKSIISFKSVLVEVLSCSKEELAEMMDQLGKAFERALQTGEGPLDFFTELTIKRPITKQTIQLLQAISKIGDTPEWHIHKAALDIFSIQDGPLGGNHILSLQHLICAFDDPSGKELADVFSRPWLISGIEECISECKLAIMTHISNDLPWFHLLDEFHTFCAIVKDSQFCYPRMCGETKAQLKELPEKDELMVIERIYASAVPGEEYEAGSPLGVGSETIKDGIEGWCIDRFIARGTISTLSQRTVDALIYVWQNTTEDSKIDSERRSLAFLASRVAGSDQELLCVCLEQITRFSDDFVSRAVALFRSYHVEDENSGALQPGTPTQGESCIGLTHLLMITKEAEAVQCWRRMLYKMVEALPHEKLLDVSLEKLSAVGWAKFMLDLDTLCGDLVSPESLAHSTFRASWVRQIVELVPTLMRLETVVHDRTSVKAILRGDEGIQGNHTLDILTNLTWAINAPAERLMQHIVGLMPRKDKDLAHIAVCLESLMSVTPEGLDACEHIWDASCKNSGTQEGPAADRLSMAPSTTSFDTAVTHLSEKQLPNKPLPMPGLDFSANDEDTVVMEVTVAGWLQDDDMIDNDKAAIEALANLLGLVCYRSRIPERKLIIARRFWEEEEAKMFEELARLNGLSRALKKEDPIGTTDLLATLGIPDISLLDLELAELPVEIAGAIEKQSENEIEISFNLSSYTSLQRTGFGIGDAKTLSVRLFVDYTHQAPLAFCVHLDTDEEFQSQSEDHTPWVSIINPKEPIGSYCIGSVNPLTWQLSRILHRTLPANGPNLAILYKTLEYHLENLTKLCIVCGEATHAENIRLRRSQPCNSKACANIWRVAPIDVRIPELHHDIFAADLILTCVYAAAQTGNLKLLPGCPITNTETIKFILNQLPPLSHFSKRLDMSDVLAVYHKDTAKLLIWAFGRFSGFIASAQGFLKVPSMPTGTHQFVLASGSPKQEAAFAARRASPMTSLINPEIDLLWHGTALDRLPCILNEGLRVLSGTELQRVGAAYGKGIYLAENPSLSLSYAPTAISWRNSGLNGMKLVLGCEVLANVGTVSSGIRLLTDERNVMVRYLFLLPKDANAPVANHVMPAMKSALSALRSGAV</sequence>
<evidence type="ECO:0000256" key="5">
    <source>
        <dbReference type="RuleBase" id="RU362114"/>
    </source>
</evidence>
<gene>
    <name evidence="7" type="ORF">DM02DRAFT_621448</name>
</gene>
<protein>
    <recommendedName>
        <fullName evidence="5">Poly [ADP-ribose] polymerase</fullName>
        <shortName evidence="5">PARP</shortName>
        <ecNumber evidence="5">2.4.2.-</ecNumber>
    </recommendedName>
</protein>
<dbReference type="PROSITE" id="PS51059">
    <property type="entry name" value="PARP_CATALYTIC"/>
    <property type="match status" value="1"/>
</dbReference>
<evidence type="ECO:0000256" key="1">
    <source>
        <dbReference type="ARBA" id="ARBA00022676"/>
    </source>
</evidence>
<keyword evidence="2 5" id="KW-0808">Transferase</keyword>
<dbReference type="PANTHER" id="PTHR21328">
    <property type="entry name" value="POLY ADP-RIBOSE POLYMERASE FAMILY, MEMBER PARP"/>
    <property type="match status" value="1"/>
</dbReference>
<accession>A0A2V1EDK6</accession>
<name>A0A2V1EDK6_9PLEO</name>